<proteinExistence type="predicted"/>
<dbReference type="InterPro" id="IPR036281">
    <property type="entry name" value="SinR/SinI_dimer_dom_sf"/>
</dbReference>
<evidence type="ECO:0000259" key="1">
    <source>
        <dbReference type="PROSITE" id="PS51500"/>
    </source>
</evidence>
<dbReference type="AlphaFoldDB" id="A0A0J6E1Q0"/>
<dbReference type="GO" id="GO:0006355">
    <property type="term" value="P:regulation of DNA-templated transcription"/>
    <property type="evidence" value="ECO:0007669"/>
    <property type="project" value="InterPro"/>
</dbReference>
<dbReference type="EMBL" id="CP035232">
    <property type="protein sequence ID" value="QAT66025.1"/>
    <property type="molecule type" value="Genomic_DNA"/>
</dbReference>
<dbReference type="GO" id="GO:0003677">
    <property type="term" value="F:DNA binding"/>
    <property type="evidence" value="ECO:0007669"/>
    <property type="project" value="UniProtKB-KW"/>
</dbReference>
<dbReference type="PROSITE" id="PS51500">
    <property type="entry name" value="SIN"/>
    <property type="match status" value="1"/>
</dbReference>
<dbReference type="EMBL" id="JARRTL010000008">
    <property type="protein sequence ID" value="MEC0484890.1"/>
    <property type="molecule type" value="Genomic_DNA"/>
</dbReference>
<sequence>MNKVEHEKEELDKEWEELIKSALNEGISPEEIRIFLNLGNKTSEASTPIERSHSINPF</sequence>
<evidence type="ECO:0000313" key="7">
    <source>
        <dbReference type="Proteomes" id="UP001341297"/>
    </source>
</evidence>
<dbReference type="GeneID" id="82853916"/>
<dbReference type="GO" id="GO:0046983">
    <property type="term" value="F:protein dimerization activity"/>
    <property type="evidence" value="ECO:0007669"/>
    <property type="project" value="InterPro"/>
</dbReference>
<gene>
    <name evidence="4" type="primary">sinI</name>
    <name evidence="2" type="ORF">AB447_211340</name>
    <name evidence="4" type="ORF">EQZ20_14670</name>
    <name evidence="3" type="ORF">P8828_08495</name>
</gene>
<accession>A0A0J6E1Q0</accession>
<dbReference type="PATRIC" id="fig|1664069.3.peg.2984"/>
<name>A0A0J6E1Q0_9BACI</name>
<protein>
    <submittedName>
        <fullName evidence="3">Anti-repressor SinI family protein</fullName>
    </submittedName>
    <submittedName>
        <fullName evidence="4">DNA-binding anti-repressor SinI</fullName>
    </submittedName>
    <submittedName>
        <fullName evidence="2">Protein sinI</fullName>
    </submittedName>
</protein>
<dbReference type="KEGG" id="bgy:BGLY_2912"/>
<reference evidence="4 6" key="3">
    <citation type="submission" date="2019-01" db="EMBL/GenBank/DDBJ databases">
        <title>Genome sequence of Bacillus glycinifermentans SRCM103574.</title>
        <authorList>
            <person name="Kong H.-J."/>
            <person name="Jeong S.-Y."/>
            <person name="Jeong D.-Y."/>
        </authorList>
    </citation>
    <scope>NUCLEOTIDE SEQUENCE [LARGE SCALE GENOMIC DNA]</scope>
    <source>
        <strain evidence="4 6">SRCM103574</strain>
    </source>
</reference>
<reference evidence="2 5" key="1">
    <citation type="journal article" date="2015" name="Int. J. Syst. Evol. Microbiol.">
        <title>Bacillus glycinifermentans sp. nov., isolated from fermented soybean paste.</title>
        <authorList>
            <person name="Kim S.J."/>
            <person name="Dunlap C.A."/>
            <person name="Kwon S.W."/>
            <person name="Rooney A.P."/>
        </authorList>
    </citation>
    <scope>NUCLEOTIDE SEQUENCE [LARGE SCALE GENOMIC DNA]</scope>
    <source>
        <strain evidence="2 5">GO-13</strain>
    </source>
</reference>
<dbReference type="Proteomes" id="UP000036168">
    <property type="component" value="Unassembled WGS sequence"/>
</dbReference>
<feature type="domain" description="Sin" evidence="1">
    <location>
        <begin position="2"/>
        <end position="40"/>
    </location>
</feature>
<keyword evidence="4" id="KW-0238">DNA-binding</keyword>
<dbReference type="NCBIfam" id="NF046031">
    <property type="entry name" value="AntRepSinIBacil"/>
    <property type="match status" value="1"/>
</dbReference>
<dbReference type="OrthoDB" id="2941554at2"/>
<evidence type="ECO:0000313" key="6">
    <source>
        <dbReference type="Proteomes" id="UP000288675"/>
    </source>
</evidence>
<dbReference type="InterPro" id="IPR010981">
    <property type="entry name" value="SinR/SinI_dimer_dom"/>
</dbReference>
<organism evidence="2 5">
    <name type="scientific">Bacillus glycinifermentans</name>
    <dbReference type="NCBI Taxonomy" id="1664069"/>
    <lineage>
        <taxon>Bacteria</taxon>
        <taxon>Bacillati</taxon>
        <taxon>Bacillota</taxon>
        <taxon>Bacilli</taxon>
        <taxon>Bacillales</taxon>
        <taxon>Bacillaceae</taxon>
        <taxon>Bacillus</taxon>
    </lineage>
</organism>
<dbReference type="STRING" id="1664069.BGLY_2912"/>
<reference evidence="3 7" key="4">
    <citation type="submission" date="2023-03" db="EMBL/GenBank/DDBJ databases">
        <title>Agriculturally important microbes genome sequencing.</title>
        <authorList>
            <person name="Dunlap C."/>
        </authorList>
    </citation>
    <scope>NUCLEOTIDE SEQUENCE [LARGE SCALE GENOMIC DNA]</scope>
    <source>
        <strain evidence="3 7">CBP-3203</strain>
    </source>
</reference>
<evidence type="ECO:0000313" key="5">
    <source>
        <dbReference type="Proteomes" id="UP000036168"/>
    </source>
</evidence>
<keyword evidence="7" id="KW-1185">Reference proteome</keyword>
<reference evidence="2" key="2">
    <citation type="submission" date="2015-10" db="EMBL/GenBank/DDBJ databases">
        <authorList>
            <person name="Dunlap C."/>
        </authorList>
    </citation>
    <scope>NUCLEOTIDE SEQUENCE</scope>
    <source>
        <strain evidence="2">GO-13</strain>
    </source>
</reference>
<dbReference type="SUPFAM" id="SSF47406">
    <property type="entry name" value="SinR repressor dimerisation domain-like"/>
    <property type="match status" value="1"/>
</dbReference>
<dbReference type="Proteomes" id="UP000288675">
    <property type="component" value="Chromosome"/>
</dbReference>
<dbReference type="RefSeq" id="WP_046129962.1">
    <property type="nucleotide sequence ID" value="NZ_CP023481.1"/>
</dbReference>
<dbReference type="Pfam" id="PF08671">
    <property type="entry name" value="SinI"/>
    <property type="match status" value="1"/>
</dbReference>
<evidence type="ECO:0000313" key="3">
    <source>
        <dbReference type="EMBL" id="MEC0484890.1"/>
    </source>
</evidence>
<evidence type="ECO:0000313" key="4">
    <source>
        <dbReference type="EMBL" id="QAT66025.1"/>
    </source>
</evidence>
<evidence type="ECO:0000313" key="2">
    <source>
        <dbReference type="EMBL" id="KRT95108.1"/>
    </source>
</evidence>
<accession>A0A0J6EZR4</accession>
<dbReference type="EMBL" id="LECW02000004">
    <property type="protein sequence ID" value="KRT95108.1"/>
    <property type="molecule type" value="Genomic_DNA"/>
</dbReference>
<dbReference type="Proteomes" id="UP001341297">
    <property type="component" value="Unassembled WGS sequence"/>
</dbReference>